<dbReference type="PANTHER" id="PTHR43420:SF47">
    <property type="entry name" value="N-ACETYLTRANSFERASE DOMAIN-CONTAINING PROTEIN"/>
    <property type="match status" value="1"/>
</dbReference>
<evidence type="ECO:0000259" key="3">
    <source>
        <dbReference type="PROSITE" id="PS51186"/>
    </source>
</evidence>
<reference evidence="4 5" key="1">
    <citation type="journal article" date="2019" name="Nat. Med.">
        <title>A library of human gut bacterial isolates paired with longitudinal multiomics data enables mechanistic microbiome research.</title>
        <authorList>
            <person name="Poyet M."/>
            <person name="Groussin M."/>
            <person name="Gibbons S.M."/>
            <person name="Avila-Pacheco J."/>
            <person name="Jiang X."/>
            <person name="Kearney S.M."/>
            <person name="Perrotta A.R."/>
            <person name="Berdy B."/>
            <person name="Zhao S."/>
            <person name="Lieberman T.D."/>
            <person name="Swanson P.K."/>
            <person name="Smith M."/>
            <person name="Roesemann S."/>
            <person name="Alexander J.E."/>
            <person name="Rich S.A."/>
            <person name="Livny J."/>
            <person name="Vlamakis H."/>
            <person name="Clish C."/>
            <person name="Bullock K."/>
            <person name="Deik A."/>
            <person name="Scott J."/>
            <person name="Pierce K.A."/>
            <person name="Xavier R.J."/>
            <person name="Alm E.J."/>
        </authorList>
    </citation>
    <scope>NUCLEOTIDE SEQUENCE [LARGE SCALE GENOMIC DNA]</scope>
    <source>
        <strain evidence="4 5">BIOML-A14</strain>
    </source>
</reference>
<comment type="caution">
    <text evidence="4">The sequence shown here is derived from an EMBL/GenBank/DDBJ whole genome shotgun (WGS) entry which is preliminary data.</text>
</comment>
<dbReference type="AlphaFoldDB" id="A0A642C3F9"/>
<dbReference type="SUPFAM" id="SSF55729">
    <property type="entry name" value="Acyl-CoA N-acyltransferases (Nat)"/>
    <property type="match status" value="1"/>
</dbReference>
<dbReference type="Proteomes" id="UP000435985">
    <property type="component" value="Unassembled WGS sequence"/>
</dbReference>
<dbReference type="EMBL" id="VWFO01000446">
    <property type="protein sequence ID" value="KAA4651623.1"/>
    <property type="molecule type" value="Genomic_DNA"/>
</dbReference>
<gene>
    <name evidence="4" type="ORF">F3B98_30615</name>
</gene>
<dbReference type="InterPro" id="IPR000182">
    <property type="entry name" value="GNAT_dom"/>
</dbReference>
<feature type="non-terminal residue" evidence="4">
    <location>
        <position position="1"/>
    </location>
</feature>
<dbReference type="PANTHER" id="PTHR43420">
    <property type="entry name" value="ACETYLTRANSFERASE"/>
    <property type="match status" value="1"/>
</dbReference>
<accession>A0A642C3F9</accession>
<dbReference type="InterPro" id="IPR016181">
    <property type="entry name" value="Acyl_CoA_acyltransferase"/>
</dbReference>
<dbReference type="GO" id="GO:0016747">
    <property type="term" value="F:acyltransferase activity, transferring groups other than amino-acyl groups"/>
    <property type="evidence" value="ECO:0007669"/>
    <property type="project" value="InterPro"/>
</dbReference>
<dbReference type="CDD" id="cd04301">
    <property type="entry name" value="NAT_SF"/>
    <property type="match status" value="1"/>
</dbReference>
<sequence length="98" mass="11421">AYENIVWKIDADYSYIFVVRTFVVHPSFLQMGVGHALMDFSLELALKSEMKSIRLDVYEKNLPAISLYEKCGFEYIDTVDLGLGHYGLDWFKLYEKVI</sequence>
<evidence type="ECO:0000313" key="4">
    <source>
        <dbReference type="EMBL" id="KAA4651623.1"/>
    </source>
</evidence>
<proteinExistence type="predicted"/>
<name>A0A642C3F9_BACOV</name>
<protein>
    <submittedName>
        <fullName evidence="4">GNAT family N-acetyltransferase</fullName>
    </submittedName>
</protein>
<evidence type="ECO:0000256" key="1">
    <source>
        <dbReference type="ARBA" id="ARBA00022679"/>
    </source>
</evidence>
<keyword evidence="1 4" id="KW-0808">Transferase</keyword>
<evidence type="ECO:0000313" key="5">
    <source>
        <dbReference type="Proteomes" id="UP000435985"/>
    </source>
</evidence>
<dbReference type="Pfam" id="PF00583">
    <property type="entry name" value="Acetyltransf_1"/>
    <property type="match status" value="1"/>
</dbReference>
<keyword evidence="2" id="KW-0012">Acyltransferase</keyword>
<dbReference type="InterPro" id="IPR050680">
    <property type="entry name" value="YpeA/RimI_acetyltransf"/>
</dbReference>
<dbReference type="Gene3D" id="3.40.630.30">
    <property type="match status" value="1"/>
</dbReference>
<dbReference type="PROSITE" id="PS51186">
    <property type="entry name" value="GNAT"/>
    <property type="match status" value="1"/>
</dbReference>
<organism evidence="4 5">
    <name type="scientific">Bacteroides ovatus</name>
    <dbReference type="NCBI Taxonomy" id="28116"/>
    <lineage>
        <taxon>Bacteria</taxon>
        <taxon>Pseudomonadati</taxon>
        <taxon>Bacteroidota</taxon>
        <taxon>Bacteroidia</taxon>
        <taxon>Bacteroidales</taxon>
        <taxon>Bacteroidaceae</taxon>
        <taxon>Bacteroides</taxon>
    </lineage>
</organism>
<evidence type="ECO:0000256" key="2">
    <source>
        <dbReference type="ARBA" id="ARBA00023315"/>
    </source>
</evidence>
<feature type="domain" description="N-acetyltransferase" evidence="3">
    <location>
        <begin position="1"/>
        <end position="95"/>
    </location>
</feature>